<accession>I2H7V0</accession>
<dbReference type="InterPro" id="IPR053949">
    <property type="entry name" value="SBE2/SBE22_M"/>
</dbReference>
<feature type="domain" description="SBE2/SBE22 N-terminal" evidence="9">
    <location>
        <begin position="27"/>
        <end position="339"/>
    </location>
</feature>
<dbReference type="RefSeq" id="XP_004181971.1">
    <property type="nucleotide sequence ID" value="XM_004181923.1"/>
</dbReference>
<sequence length="786" mass="90586">MNGLTVIKNREERKKSNGTSKLINVGHVGRRPSDNLLKQMISTSTSLTCDDLDLDVEENAIIGLEDISMTPPTIGDRHLSDNSVGTNNSSCPSDIFSNNNYNSSPDGFNSRTSSIVDDVNVDDNVNVNTEGEGEDDIIDTTQAKKYMFMKTKTTMSFTTPTNSNIDTRLKKRIQGGIELSSDPTATTHGNTTITSNSSSVATSTTTTPVTAKKKILPQGSFYAHSNSTSAILQTKQNKTKIKNHKLKTQLNLAQSQSQLALNHPPPMTPSQKYRMRRVNGETKLRNSIKGKEKFYDEQDNNEMELQEGDIDGKLIWNIPMASVSTSSFLHDTPNKKSTSPLRDKNFHKKNNSFLLDENFYLPPPTAIPGINNTSDFQYMENTTREITNIYKNQSAHVSQQKLEERNLSSDFLPIEIKELSKQGMEDLILVSEEKLNLINGSSRPSWLPPKDELERESHNKAINKTMSIASIEQLDKKREREERKMKDDMNHEKYILIQGRGIRRRSSLKMMKKLIYETSINGELRYEFWKMLLTDTNDDEMKCENFKEMMNKLNKMNFPKEKEIEIKKLIKNNLHIEEFSHYDQLYLLLQLKSISMEGIESGDEIIFFNLLSDEKLNNDLQKIWNINVKIQKQCFNDNVRNKFDDHIVSKKSLLYGEKEYTAEFNKECLNFKNFWNIMKYINNDLFLWILDIIIYSNANIKENTSRSWYSTGTSQTNGRVYNYEILVRFTENVLINYHIGFNNLNELSGSITDPKFRIPIEMEGLIDSEEMDKMFVKRWINLEEHR</sequence>
<evidence type="ECO:0000256" key="5">
    <source>
        <dbReference type="ARBA" id="ARBA00023316"/>
    </source>
</evidence>
<evidence type="ECO:0000313" key="11">
    <source>
        <dbReference type="Proteomes" id="UP000002866"/>
    </source>
</evidence>
<evidence type="ECO:0000256" key="3">
    <source>
        <dbReference type="ARBA" id="ARBA00022927"/>
    </source>
</evidence>
<dbReference type="Pfam" id="PF22874">
    <property type="entry name" value="SBE2_M"/>
    <property type="match status" value="1"/>
</dbReference>
<dbReference type="Pfam" id="PF22876">
    <property type="entry name" value="SBE2_N"/>
    <property type="match status" value="1"/>
</dbReference>
<dbReference type="eggNOG" id="ENOG502QR4N">
    <property type="taxonomic scope" value="Eukaryota"/>
</dbReference>
<dbReference type="OMA" id="SSTRPIW"/>
<reference evidence="10 11" key="1">
    <citation type="journal article" date="2011" name="Proc. Natl. Acad. Sci. U.S.A.">
        <title>Evolutionary erosion of yeast sex chromosomes by mating-type switching accidents.</title>
        <authorList>
            <person name="Gordon J.L."/>
            <person name="Armisen D."/>
            <person name="Proux-Wera E."/>
            <person name="Oheigeartaigh S.S."/>
            <person name="Byrne K.P."/>
            <person name="Wolfe K.H."/>
        </authorList>
    </citation>
    <scope>NUCLEOTIDE SEQUENCE [LARGE SCALE GENOMIC DNA]</scope>
    <source>
        <strain evidence="11">ATCC 34711 / CBS 6284 / DSM 70876 / NBRC 10599 / NRRL Y-10934 / UCD 77-7</strain>
    </source>
</reference>
<evidence type="ECO:0000256" key="2">
    <source>
        <dbReference type="ARBA" id="ARBA00022448"/>
    </source>
</evidence>
<feature type="compositionally biased region" description="Polar residues" evidence="6">
    <location>
        <begin position="81"/>
        <end position="98"/>
    </location>
</feature>
<evidence type="ECO:0000259" key="9">
    <source>
        <dbReference type="Pfam" id="PF22876"/>
    </source>
</evidence>
<keyword evidence="11" id="KW-1185">Reference proteome</keyword>
<dbReference type="EMBL" id="HE806323">
    <property type="protein sequence ID" value="CCH62452.1"/>
    <property type="molecule type" value="Genomic_DNA"/>
</dbReference>
<evidence type="ECO:0000259" key="8">
    <source>
        <dbReference type="Pfam" id="PF22874"/>
    </source>
</evidence>
<feature type="region of interest" description="Disordered" evidence="6">
    <location>
        <begin position="179"/>
        <end position="206"/>
    </location>
</feature>
<dbReference type="InParanoid" id="I2H7V0"/>
<proteinExistence type="predicted"/>
<dbReference type="KEGG" id="tbl:TBLA_0H01650"/>
<feature type="compositionally biased region" description="Low complexity" evidence="6">
    <location>
        <begin position="183"/>
        <end position="206"/>
    </location>
</feature>
<keyword evidence="3" id="KW-0653">Protein transport</keyword>
<dbReference type="OrthoDB" id="289721at2759"/>
<evidence type="ECO:0000259" key="7">
    <source>
        <dbReference type="Pfam" id="PF17076"/>
    </source>
</evidence>
<protein>
    <submittedName>
        <fullName evidence="10">Uncharacterized protein</fullName>
    </submittedName>
</protein>
<feature type="domain" description="Sbe2/Sbe22 C-terminal" evidence="7">
    <location>
        <begin position="485"/>
        <end position="780"/>
    </location>
</feature>
<dbReference type="GO" id="GO:0031505">
    <property type="term" value="P:fungal-type cell wall organization"/>
    <property type="evidence" value="ECO:0007669"/>
    <property type="project" value="InterPro"/>
</dbReference>
<organism evidence="10 11">
    <name type="scientific">Henningerozyma blattae (strain ATCC 34711 / CBS 6284 / DSM 70876 / NBRC 10599 / NRRL Y-10934 / UCD 77-7)</name>
    <name type="common">Yeast</name>
    <name type="synonym">Tetrapisispora blattae</name>
    <dbReference type="NCBI Taxonomy" id="1071380"/>
    <lineage>
        <taxon>Eukaryota</taxon>
        <taxon>Fungi</taxon>
        <taxon>Dikarya</taxon>
        <taxon>Ascomycota</taxon>
        <taxon>Saccharomycotina</taxon>
        <taxon>Saccharomycetes</taxon>
        <taxon>Saccharomycetales</taxon>
        <taxon>Saccharomycetaceae</taxon>
        <taxon>Henningerozyma</taxon>
    </lineage>
</organism>
<dbReference type="InterPro" id="IPR031403">
    <property type="entry name" value="Sbe2/Sbe22_C"/>
</dbReference>
<evidence type="ECO:0000256" key="4">
    <source>
        <dbReference type="ARBA" id="ARBA00023034"/>
    </source>
</evidence>
<dbReference type="HOGENOM" id="CLU_019068_0_0_1"/>
<dbReference type="GO" id="GO:0005794">
    <property type="term" value="C:Golgi apparatus"/>
    <property type="evidence" value="ECO:0007669"/>
    <property type="project" value="UniProtKB-SubCell"/>
</dbReference>
<keyword evidence="2" id="KW-0813">Transport</keyword>
<name>I2H7V0_HENB6</name>
<comment type="subcellular location">
    <subcellularLocation>
        <location evidence="1">Golgi apparatus</location>
    </subcellularLocation>
</comment>
<dbReference type="Pfam" id="PF17076">
    <property type="entry name" value="SBE2_C"/>
    <property type="match status" value="1"/>
</dbReference>
<feature type="domain" description="SBE2/SBE22 middle" evidence="8">
    <location>
        <begin position="360"/>
        <end position="479"/>
    </location>
</feature>
<gene>
    <name evidence="10" type="primary">TBLA0H01650</name>
    <name evidence="10" type="ORF">TBLA_0H01650</name>
</gene>
<evidence type="ECO:0000256" key="6">
    <source>
        <dbReference type="SAM" id="MobiDB-lite"/>
    </source>
</evidence>
<dbReference type="GO" id="GO:0015031">
    <property type="term" value="P:protein transport"/>
    <property type="evidence" value="ECO:0007669"/>
    <property type="project" value="UniProtKB-KW"/>
</dbReference>
<dbReference type="AlphaFoldDB" id="I2H7V0"/>
<keyword evidence="4" id="KW-0333">Golgi apparatus</keyword>
<dbReference type="InterPro" id="IPR053948">
    <property type="entry name" value="SBE2/SBE22_N"/>
</dbReference>
<evidence type="ECO:0000313" key="10">
    <source>
        <dbReference type="EMBL" id="CCH62452.1"/>
    </source>
</evidence>
<feature type="region of interest" description="Disordered" evidence="6">
    <location>
        <begin position="70"/>
        <end position="98"/>
    </location>
</feature>
<dbReference type="GeneID" id="14497609"/>
<evidence type="ECO:0000256" key="1">
    <source>
        <dbReference type="ARBA" id="ARBA00004555"/>
    </source>
</evidence>
<dbReference type="Proteomes" id="UP000002866">
    <property type="component" value="Chromosome 8"/>
</dbReference>
<keyword evidence="5" id="KW-0961">Cell wall biogenesis/degradation</keyword>